<dbReference type="OrthoDB" id="9787650at2"/>
<dbReference type="GO" id="GO:0006782">
    <property type="term" value="P:protoporphyrinogen IX biosynthetic process"/>
    <property type="evidence" value="ECO:0007669"/>
    <property type="project" value="UniProtKB-UniRule"/>
</dbReference>
<comment type="caution">
    <text evidence="11">The sequence shown here is derived from an EMBL/GenBank/DDBJ whole genome shotgun (WGS) entry which is preliminary data.</text>
</comment>
<dbReference type="InterPro" id="IPR039793">
    <property type="entry name" value="UROS/Hem4"/>
</dbReference>
<accession>A0A4Q7W2G7</accession>
<dbReference type="Proteomes" id="UP000293671">
    <property type="component" value="Unassembled WGS sequence"/>
</dbReference>
<dbReference type="PANTHER" id="PTHR38042">
    <property type="entry name" value="UROPORPHYRINOGEN-III SYNTHASE, CHLOROPLASTIC"/>
    <property type="match status" value="1"/>
</dbReference>
<keyword evidence="4 9" id="KW-0456">Lyase</keyword>
<evidence type="ECO:0000313" key="11">
    <source>
        <dbReference type="EMBL" id="RZU02829.1"/>
    </source>
</evidence>
<dbReference type="EC" id="4.2.1.75" evidence="3 9"/>
<dbReference type="Pfam" id="PF02602">
    <property type="entry name" value="HEM4"/>
    <property type="match status" value="1"/>
</dbReference>
<comment type="catalytic activity">
    <reaction evidence="8 9">
        <text>hydroxymethylbilane = uroporphyrinogen III + H2O</text>
        <dbReference type="Rhea" id="RHEA:18965"/>
        <dbReference type="ChEBI" id="CHEBI:15377"/>
        <dbReference type="ChEBI" id="CHEBI:57308"/>
        <dbReference type="ChEBI" id="CHEBI:57845"/>
        <dbReference type="EC" id="4.2.1.75"/>
    </reaction>
</comment>
<feature type="domain" description="Tetrapyrrole biosynthesis uroporphyrinogen III synthase" evidence="10">
    <location>
        <begin position="22"/>
        <end position="260"/>
    </location>
</feature>
<dbReference type="CDD" id="cd06578">
    <property type="entry name" value="HemD"/>
    <property type="match status" value="1"/>
</dbReference>
<name>A0A4Q7W2G7_9BURK</name>
<comment type="similarity">
    <text evidence="2 9">Belongs to the uroporphyrinogen-III synthase family.</text>
</comment>
<dbReference type="GO" id="GO:0006780">
    <property type="term" value="P:uroporphyrinogen III biosynthetic process"/>
    <property type="evidence" value="ECO:0007669"/>
    <property type="project" value="UniProtKB-UniRule"/>
</dbReference>
<evidence type="ECO:0000313" key="12">
    <source>
        <dbReference type="Proteomes" id="UP000293671"/>
    </source>
</evidence>
<evidence type="ECO:0000256" key="5">
    <source>
        <dbReference type="ARBA" id="ARBA00023244"/>
    </source>
</evidence>
<evidence type="ECO:0000256" key="9">
    <source>
        <dbReference type="RuleBase" id="RU366031"/>
    </source>
</evidence>
<dbReference type="AlphaFoldDB" id="A0A4Q7W2G7"/>
<organism evidence="11 12">
    <name type="scientific">Rivibacter subsaxonicus</name>
    <dbReference type="NCBI Taxonomy" id="457575"/>
    <lineage>
        <taxon>Bacteria</taxon>
        <taxon>Pseudomonadati</taxon>
        <taxon>Pseudomonadota</taxon>
        <taxon>Betaproteobacteria</taxon>
        <taxon>Burkholderiales</taxon>
        <taxon>Rivibacter</taxon>
    </lineage>
</organism>
<dbReference type="SUPFAM" id="SSF69618">
    <property type="entry name" value="HemD-like"/>
    <property type="match status" value="1"/>
</dbReference>
<dbReference type="RefSeq" id="WP_130430552.1">
    <property type="nucleotide sequence ID" value="NZ_SHKP01000004.1"/>
</dbReference>
<dbReference type="GO" id="GO:0004852">
    <property type="term" value="F:uroporphyrinogen-III synthase activity"/>
    <property type="evidence" value="ECO:0007669"/>
    <property type="project" value="UniProtKB-UniRule"/>
</dbReference>
<evidence type="ECO:0000256" key="6">
    <source>
        <dbReference type="ARBA" id="ARBA00037589"/>
    </source>
</evidence>
<evidence type="ECO:0000256" key="8">
    <source>
        <dbReference type="ARBA" id="ARBA00048617"/>
    </source>
</evidence>
<evidence type="ECO:0000256" key="7">
    <source>
        <dbReference type="ARBA" id="ARBA00040167"/>
    </source>
</evidence>
<comment type="function">
    <text evidence="6 9">Catalyzes cyclization of the linear tetrapyrrole, hydroxymethylbilane, to the macrocyclic uroporphyrinogen III.</text>
</comment>
<dbReference type="PANTHER" id="PTHR38042:SF1">
    <property type="entry name" value="UROPORPHYRINOGEN-III SYNTHASE, CHLOROPLASTIC"/>
    <property type="match status" value="1"/>
</dbReference>
<keyword evidence="5 9" id="KW-0627">Porphyrin biosynthesis</keyword>
<evidence type="ECO:0000256" key="1">
    <source>
        <dbReference type="ARBA" id="ARBA00004772"/>
    </source>
</evidence>
<dbReference type="EMBL" id="SHKP01000004">
    <property type="protein sequence ID" value="RZU02829.1"/>
    <property type="molecule type" value="Genomic_DNA"/>
</dbReference>
<evidence type="ECO:0000256" key="3">
    <source>
        <dbReference type="ARBA" id="ARBA00013109"/>
    </source>
</evidence>
<proteinExistence type="inferred from homology"/>
<dbReference type="InterPro" id="IPR003754">
    <property type="entry name" value="4pyrrol_synth_uPrphyn_synth"/>
</dbReference>
<dbReference type="Gene3D" id="3.40.50.10090">
    <property type="match status" value="2"/>
</dbReference>
<evidence type="ECO:0000259" key="10">
    <source>
        <dbReference type="Pfam" id="PF02602"/>
    </source>
</evidence>
<evidence type="ECO:0000256" key="2">
    <source>
        <dbReference type="ARBA" id="ARBA00008133"/>
    </source>
</evidence>
<protein>
    <recommendedName>
        <fullName evidence="7 9">Uroporphyrinogen-III synthase</fullName>
        <ecNumber evidence="3 9">4.2.1.75</ecNumber>
    </recommendedName>
</protein>
<sequence length="294" mass="30337">MSESPRRLLLVTRPAAQAEPAVRALSDAGVEAAALPLIGITPLANAAPVRSLWGTLERWQLLVFVSQNAVAHFFKERPTGANWPAGVLAAAPGPGTAVALQAAGVPAAQVVAPAAGGNQDSEALWAALAPRLDWRTARVLVLRGADAGAPLVDAGAPLVDAGVGREWLAATLTEAGAEVQLQAVYRRGPALLSQRELALLRTALAAPSRHVWLFASAEALDHLRTISQGAGMTLPAAPGAAIATHPRIAERARAAGFDPVPVCAGDADSLRRCIDAWPGPGRRTPTPSIEFPAS</sequence>
<evidence type="ECO:0000256" key="4">
    <source>
        <dbReference type="ARBA" id="ARBA00023239"/>
    </source>
</evidence>
<keyword evidence="12" id="KW-1185">Reference proteome</keyword>
<gene>
    <name evidence="11" type="ORF">EV670_0858</name>
</gene>
<reference evidence="11 12" key="1">
    <citation type="submission" date="2019-02" db="EMBL/GenBank/DDBJ databases">
        <title>Genomic Encyclopedia of Type Strains, Phase IV (KMG-IV): sequencing the most valuable type-strain genomes for metagenomic binning, comparative biology and taxonomic classification.</title>
        <authorList>
            <person name="Goeker M."/>
        </authorList>
    </citation>
    <scope>NUCLEOTIDE SEQUENCE [LARGE SCALE GENOMIC DNA]</scope>
    <source>
        <strain evidence="11 12">DSM 19570</strain>
    </source>
</reference>
<dbReference type="InterPro" id="IPR036108">
    <property type="entry name" value="4pyrrol_syn_uPrphyn_synt_sf"/>
</dbReference>
<comment type="pathway">
    <text evidence="1 9">Porphyrin-containing compound metabolism; protoporphyrin-IX biosynthesis; coproporphyrinogen-III from 5-aminolevulinate: step 3/4.</text>
</comment>